<dbReference type="Pfam" id="PF01381">
    <property type="entry name" value="HTH_3"/>
    <property type="match status" value="1"/>
</dbReference>
<dbReference type="Proteomes" id="UP000273143">
    <property type="component" value="Chromosome"/>
</dbReference>
<dbReference type="SUPFAM" id="SSF47413">
    <property type="entry name" value="lambda repressor-like DNA-binding domains"/>
    <property type="match status" value="1"/>
</dbReference>
<dbReference type="InterPro" id="IPR010982">
    <property type="entry name" value="Lambda_DNA-bd_dom_sf"/>
</dbReference>
<dbReference type="GO" id="GO:0003677">
    <property type="term" value="F:DNA binding"/>
    <property type="evidence" value="ECO:0007669"/>
    <property type="project" value="InterPro"/>
</dbReference>
<feature type="domain" description="HTH cro/C1-type" evidence="1">
    <location>
        <begin position="10"/>
        <end position="58"/>
    </location>
</feature>
<dbReference type="CDD" id="cd00093">
    <property type="entry name" value="HTH_XRE"/>
    <property type="match status" value="1"/>
</dbReference>
<reference evidence="3" key="1">
    <citation type="submission" date="2018-06" db="EMBL/GenBank/DDBJ databases">
        <title>Complete genome of Pseudomonas insecticola strain QZS01.</title>
        <authorList>
            <person name="Wang J."/>
            <person name="Su Q."/>
        </authorList>
    </citation>
    <scope>NUCLEOTIDE SEQUENCE [LARGE SCALE GENOMIC DNA]</scope>
    <source>
        <strain evidence="3">QZS01</strain>
    </source>
</reference>
<dbReference type="KEGG" id="emo:DM558_00335"/>
<gene>
    <name evidence="2" type="ORF">DM558_00335</name>
</gene>
<dbReference type="PROSITE" id="PS50943">
    <property type="entry name" value="HTH_CROC1"/>
    <property type="match status" value="1"/>
</dbReference>
<protein>
    <submittedName>
        <fullName evidence="2">XRE family transcriptional regulator</fullName>
    </submittedName>
</protein>
<dbReference type="InterPro" id="IPR001387">
    <property type="entry name" value="Cro/C1-type_HTH"/>
</dbReference>
<organism evidence="2 3">
    <name type="scientific">Entomomonas moraniae</name>
    <dbReference type="NCBI Taxonomy" id="2213226"/>
    <lineage>
        <taxon>Bacteria</taxon>
        <taxon>Pseudomonadati</taxon>
        <taxon>Pseudomonadota</taxon>
        <taxon>Gammaproteobacteria</taxon>
        <taxon>Pseudomonadales</taxon>
        <taxon>Pseudomonadaceae</taxon>
        <taxon>Entomomonas</taxon>
    </lineage>
</organism>
<evidence type="ECO:0000313" key="3">
    <source>
        <dbReference type="Proteomes" id="UP000273143"/>
    </source>
</evidence>
<name>A0A3S9XA78_9GAMM</name>
<proteinExistence type="predicted"/>
<dbReference type="AlphaFoldDB" id="A0A3S9XA78"/>
<accession>A0A3S9XA78</accession>
<dbReference type="EMBL" id="CP029822">
    <property type="protein sequence ID" value="AZS49317.1"/>
    <property type="molecule type" value="Genomic_DNA"/>
</dbReference>
<dbReference type="RefSeq" id="WP_127161536.1">
    <property type="nucleotide sequence ID" value="NZ_CP029822.1"/>
</dbReference>
<keyword evidence="3" id="KW-1185">Reference proteome</keyword>
<sequence>MNYLTVQEMIKVILSKKKYSQYSLAKEAGTSQPTINRTLKGETAPKYKLGKAIEALYNEVMSKGE</sequence>
<dbReference type="Gene3D" id="1.10.260.40">
    <property type="entry name" value="lambda repressor-like DNA-binding domains"/>
    <property type="match status" value="1"/>
</dbReference>
<evidence type="ECO:0000313" key="2">
    <source>
        <dbReference type="EMBL" id="AZS49317.1"/>
    </source>
</evidence>
<evidence type="ECO:0000259" key="1">
    <source>
        <dbReference type="PROSITE" id="PS50943"/>
    </source>
</evidence>